<dbReference type="InterPro" id="IPR007546">
    <property type="entry name" value="DUF503"/>
</dbReference>
<proteinExistence type="predicted"/>
<protein>
    <submittedName>
        <fullName evidence="1">DUF503 domain-containing protein</fullName>
    </submittedName>
</protein>
<organism evidence="1 2">
    <name type="scientific">Facklamia lactis</name>
    <dbReference type="NCBI Taxonomy" id="2749967"/>
    <lineage>
        <taxon>Bacteria</taxon>
        <taxon>Bacillati</taxon>
        <taxon>Bacillota</taxon>
        <taxon>Bacilli</taxon>
        <taxon>Lactobacillales</taxon>
        <taxon>Aerococcaceae</taxon>
        <taxon>Facklamia</taxon>
    </lineage>
</organism>
<evidence type="ECO:0000313" key="2">
    <source>
        <dbReference type="Proteomes" id="UP000721415"/>
    </source>
</evidence>
<dbReference type="Pfam" id="PF04456">
    <property type="entry name" value="DUF503"/>
    <property type="match status" value="1"/>
</dbReference>
<dbReference type="EMBL" id="JACBXQ010000001">
    <property type="protein sequence ID" value="MBG9985445.1"/>
    <property type="molecule type" value="Genomic_DNA"/>
</dbReference>
<dbReference type="Proteomes" id="UP000721415">
    <property type="component" value="Unassembled WGS sequence"/>
</dbReference>
<evidence type="ECO:0000313" key="1">
    <source>
        <dbReference type="EMBL" id="MBG9985445.1"/>
    </source>
</evidence>
<sequence>MYILALKIEIKIYLSNSLKDKRKIIKKITHHIRHRFPITVSEIDHLDLLNYSTIGIAMVGNDKVYLDQVKQKVINELDQFFEFEIIEITNYLELY</sequence>
<dbReference type="SUPFAM" id="SSF103007">
    <property type="entry name" value="Hypothetical protein TT1725"/>
    <property type="match status" value="1"/>
</dbReference>
<dbReference type="RefSeq" id="WP_197113707.1">
    <property type="nucleotide sequence ID" value="NZ_JACBXQ010000001.1"/>
</dbReference>
<dbReference type="InterPro" id="IPR036746">
    <property type="entry name" value="TT1725-like_sf"/>
</dbReference>
<name>A0ABS0LMQ7_9LACT</name>
<dbReference type="PANTHER" id="PTHR36441">
    <property type="entry name" value="HYPOTHETICAL CYTOSOLIC PROTEIN"/>
    <property type="match status" value="1"/>
</dbReference>
<dbReference type="Gene3D" id="3.30.70.1120">
    <property type="entry name" value="TT1725-like"/>
    <property type="match status" value="1"/>
</dbReference>
<dbReference type="PANTHER" id="PTHR36441:SF1">
    <property type="entry name" value="DUF503 DOMAIN-CONTAINING PROTEIN"/>
    <property type="match status" value="1"/>
</dbReference>
<gene>
    <name evidence="1" type="ORF">HZY91_00885</name>
</gene>
<reference evidence="1 2" key="1">
    <citation type="submission" date="2020-07" db="EMBL/GenBank/DDBJ databases">
        <title>Facklamia lactis sp. nov., isolated from raw milk.</title>
        <authorList>
            <person name="Doll E.V."/>
            <person name="Huptas C."/>
            <person name="Staib L."/>
            <person name="Wenning M."/>
            <person name="Scherer S."/>
        </authorList>
    </citation>
    <scope>NUCLEOTIDE SEQUENCE [LARGE SCALE GENOMIC DNA]</scope>
    <source>
        <strain evidence="1 2">DSM 111018</strain>
    </source>
</reference>
<keyword evidence="2" id="KW-1185">Reference proteome</keyword>
<accession>A0ABS0LMQ7</accession>
<comment type="caution">
    <text evidence="1">The sequence shown here is derived from an EMBL/GenBank/DDBJ whole genome shotgun (WGS) entry which is preliminary data.</text>
</comment>